<feature type="compositionally biased region" description="Gly residues" evidence="1">
    <location>
        <begin position="64"/>
        <end position="73"/>
    </location>
</feature>
<dbReference type="HOGENOM" id="CLU_1453957_0_0_1"/>
<sequence length="186" mass="19372">MGESEKWDSSDGAHLLPFHPGSPPPRPLTWPGPHAGVAFGLRRGPDRRDLEGATRGGDSEGRKGGAVRGGGMVEPGATPSPETDGERHRETPRLEEEGEQGGGAARAGPGRDSDAGGEARRAACSLSSAVEKEGRRDRQGAKSVGRGRGSGSKGSRRRREIHLRTWKGRIMAITDGASPGSGPCTP</sequence>
<feature type="compositionally biased region" description="Basic and acidic residues" evidence="1">
    <location>
        <begin position="130"/>
        <end position="140"/>
    </location>
</feature>
<dbReference type="Ensembl" id="ENSMPUT00000016958.1">
    <property type="protein sequence ID" value="ENSMPUP00000016709.1"/>
    <property type="gene ID" value="ENSMPUG00000016814.1"/>
</dbReference>
<feature type="compositionally biased region" description="Basic and acidic residues" evidence="1">
    <location>
        <begin position="1"/>
        <end position="11"/>
    </location>
</feature>
<accession>M3YZE9</accession>
<proteinExistence type="predicted"/>
<evidence type="ECO:0000313" key="2">
    <source>
        <dbReference type="Ensembl" id="ENSMPUP00000016709.1"/>
    </source>
</evidence>
<feature type="compositionally biased region" description="Basic residues" evidence="1">
    <location>
        <begin position="154"/>
        <end position="167"/>
    </location>
</feature>
<feature type="compositionally biased region" description="Basic and acidic residues" evidence="1">
    <location>
        <begin position="43"/>
        <end position="63"/>
    </location>
</feature>
<reference evidence="2" key="1">
    <citation type="submission" date="2024-06" db="UniProtKB">
        <authorList>
            <consortium name="Ensembl"/>
        </authorList>
    </citation>
    <scope>IDENTIFICATION</scope>
</reference>
<dbReference type="EMBL" id="AEYP01001960">
    <property type="status" value="NOT_ANNOTATED_CDS"/>
    <property type="molecule type" value="Genomic_DNA"/>
</dbReference>
<feature type="compositionally biased region" description="Pro residues" evidence="1">
    <location>
        <begin position="20"/>
        <end position="30"/>
    </location>
</feature>
<dbReference type="EMBL" id="AEYP01001961">
    <property type="status" value="NOT_ANNOTATED_CDS"/>
    <property type="molecule type" value="Genomic_DNA"/>
</dbReference>
<evidence type="ECO:0000256" key="1">
    <source>
        <dbReference type="SAM" id="MobiDB-lite"/>
    </source>
</evidence>
<dbReference type="InParanoid" id="M3YZE9"/>
<feature type="region of interest" description="Disordered" evidence="1">
    <location>
        <begin position="1"/>
        <end position="186"/>
    </location>
</feature>
<dbReference type="AlphaFoldDB" id="M3YZE9"/>
<protein>
    <submittedName>
        <fullName evidence="2">Uncharacterized protein</fullName>
    </submittedName>
</protein>
<feature type="compositionally biased region" description="Basic and acidic residues" evidence="1">
    <location>
        <begin position="84"/>
        <end position="95"/>
    </location>
</feature>
<name>M3YZE9_MUSPF</name>
<feature type="compositionally biased region" description="Basic and acidic residues" evidence="1">
    <location>
        <begin position="109"/>
        <end position="121"/>
    </location>
</feature>
<organism evidence="2">
    <name type="scientific">Mustela putorius furo</name>
    <name type="common">European domestic ferret</name>
    <name type="synonym">Mustela furo</name>
    <dbReference type="NCBI Taxonomy" id="9669"/>
    <lineage>
        <taxon>Eukaryota</taxon>
        <taxon>Metazoa</taxon>
        <taxon>Chordata</taxon>
        <taxon>Craniata</taxon>
        <taxon>Vertebrata</taxon>
        <taxon>Euteleostomi</taxon>
        <taxon>Mammalia</taxon>
        <taxon>Eutheria</taxon>
        <taxon>Laurasiatheria</taxon>
        <taxon>Carnivora</taxon>
        <taxon>Caniformia</taxon>
        <taxon>Musteloidea</taxon>
        <taxon>Mustelidae</taxon>
        <taxon>Mustelinae</taxon>
        <taxon>Mustela</taxon>
    </lineage>
</organism>